<name>A0A4U9DE88_RAOTE</name>
<gene>
    <name evidence="1" type="ORF">NCTC9185_06396</name>
</gene>
<evidence type="ECO:0000313" key="1">
    <source>
        <dbReference type="EMBL" id="VTN14335.1"/>
    </source>
</evidence>
<dbReference type="EMBL" id="CABDVU010000001">
    <property type="protein sequence ID" value="VTN14335.1"/>
    <property type="molecule type" value="Genomic_DNA"/>
</dbReference>
<dbReference type="AlphaFoldDB" id="A0A4U9DE88"/>
<protein>
    <submittedName>
        <fullName evidence="1">Uncharacterized protein</fullName>
    </submittedName>
</protein>
<proteinExistence type="predicted"/>
<dbReference type="Proteomes" id="UP000339249">
    <property type="component" value="Unassembled WGS sequence"/>
</dbReference>
<sequence>MINTGIVRLAVMNEDRERFRSHLTAPQQKTDWSGLWWCIAIVIGSRRRQSSPCLEINLMRKKKEAPLASFIWCGAVVQVYTQDHHVCRGRLYSGICYRRT</sequence>
<organism evidence="1 2">
    <name type="scientific">Raoultella terrigena</name>
    <name type="common">Klebsiella terrigena</name>
    <dbReference type="NCBI Taxonomy" id="577"/>
    <lineage>
        <taxon>Bacteria</taxon>
        <taxon>Pseudomonadati</taxon>
        <taxon>Pseudomonadota</taxon>
        <taxon>Gammaproteobacteria</taxon>
        <taxon>Enterobacterales</taxon>
        <taxon>Enterobacteriaceae</taxon>
        <taxon>Klebsiella/Raoultella group</taxon>
        <taxon>Raoultella</taxon>
    </lineage>
</organism>
<reference evidence="1 2" key="1">
    <citation type="submission" date="2019-04" db="EMBL/GenBank/DDBJ databases">
        <authorList>
            <consortium name="Pathogen Informatics"/>
        </authorList>
    </citation>
    <scope>NUCLEOTIDE SEQUENCE [LARGE SCALE GENOMIC DNA]</scope>
    <source>
        <strain evidence="1 2">NCTC9185</strain>
    </source>
</reference>
<evidence type="ECO:0000313" key="2">
    <source>
        <dbReference type="Proteomes" id="UP000339249"/>
    </source>
</evidence>
<accession>A0A4U9DE88</accession>